<dbReference type="InterPro" id="IPR023603">
    <property type="entry name" value="Low_specificity_L-TA-like"/>
</dbReference>
<name>A0A5B8MJ99_9CHLO</name>
<evidence type="ECO:0000313" key="7">
    <source>
        <dbReference type="EMBL" id="QDZ20164.1"/>
    </source>
</evidence>
<organism evidence="7 8">
    <name type="scientific">Chloropicon primus</name>
    <dbReference type="NCBI Taxonomy" id="1764295"/>
    <lineage>
        <taxon>Eukaryota</taxon>
        <taxon>Viridiplantae</taxon>
        <taxon>Chlorophyta</taxon>
        <taxon>Chloropicophyceae</taxon>
        <taxon>Chloropicales</taxon>
        <taxon>Chloropicaceae</taxon>
        <taxon>Chloropicon</taxon>
    </lineage>
</organism>
<dbReference type="InterPro" id="IPR015421">
    <property type="entry name" value="PyrdxlP-dep_Trfase_major"/>
</dbReference>
<feature type="domain" description="Aromatic amino acid beta-eliminating lyase/threonine aldolase" evidence="6">
    <location>
        <begin position="4"/>
        <end position="290"/>
    </location>
</feature>
<comment type="cofactor">
    <cofactor evidence="1">
        <name>pyridoxal 5'-phosphate</name>
        <dbReference type="ChEBI" id="CHEBI:597326"/>
    </cofactor>
</comment>
<gene>
    <name evidence="7" type="ORF">A3770_03p26820</name>
</gene>
<dbReference type="InterPro" id="IPR015422">
    <property type="entry name" value="PyrdxlP-dep_Trfase_small"/>
</dbReference>
<accession>A0A5B8MJ99</accession>
<dbReference type="Pfam" id="PF01212">
    <property type="entry name" value="Beta_elim_lyase"/>
    <property type="match status" value="1"/>
</dbReference>
<comment type="similarity">
    <text evidence="2">Belongs to the threonine aldolase family.</text>
</comment>
<dbReference type="NCBIfam" id="NF041359">
    <property type="entry name" value="GntG_guanitoxin"/>
    <property type="match status" value="1"/>
</dbReference>
<dbReference type="FunFam" id="3.40.640.10:FF:000030">
    <property type="entry name" value="Low-specificity L-threonine aldolase"/>
    <property type="match status" value="1"/>
</dbReference>
<evidence type="ECO:0000256" key="2">
    <source>
        <dbReference type="ARBA" id="ARBA00006966"/>
    </source>
</evidence>
<dbReference type="STRING" id="1764295.A0A5B8MJ99"/>
<dbReference type="InterPro" id="IPR015424">
    <property type="entry name" value="PyrdxlP-dep_Trfase"/>
</dbReference>
<dbReference type="PIRSF" id="PIRSF017617">
    <property type="entry name" value="Thr_aldolase"/>
    <property type="match status" value="1"/>
</dbReference>
<reference evidence="7 8" key="1">
    <citation type="submission" date="2018-07" db="EMBL/GenBank/DDBJ databases">
        <title>The complete nuclear genome of the prasinophyte Chloropicon primus (CCMP1205).</title>
        <authorList>
            <person name="Pombert J.-F."/>
            <person name="Otis C."/>
            <person name="Turmel M."/>
            <person name="Lemieux C."/>
        </authorList>
    </citation>
    <scope>NUCLEOTIDE SEQUENCE [LARGE SCALE GENOMIC DNA]</scope>
    <source>
        <strain evidence="7 8">CCMP1205</strain>
    </source>
</reference>
<dbReference type="PANTHER" id="PTHR48097:SF9">
    <property type="entry name" value="L-THREONINE ALDOLASE"/>
    <property type="match status" value="1"/>
</dbReference>
<evidence type="ECO:0000256" key="5">
    <source>
        <dbReference type="PIRSR" id="PIRSR017617-1"/>
    </source>
</evidence>
<keyword evidence="4" id="KW-0456">Lyase</keyword>
<dbReference type="EMBL" id="CP031036">
    <property type="protein sequence ID" value="QDZ20164.1"/>
    <property type="molecule type" value="Genomic_DNA"/>
</dbReference>
<sequence length="375" mass="40712">MRVDLRSDTVTKPTKEMLEAIAKVQTFGDDGWGDDDTVKELEREAANLFGKEAGLFTPTGIMANLISVLCHCELRSSEAIVGSLSHICLYEQGGLATLGGVHPRQLPNNSDGTIDLKDIEYAIRRDDPHFPRTRLICLENTQNHCGGRVLSLEYMRSVKALADAHGLPLHLDGARVMNAVTRLGVTPAQVAEHFDTVSFCLSKALGAPVGSVIVGTKDFIRKCHRMRKALGGQLRQVGVLAAPGLIALKKMPSHLAEDHECAKRLGKALHELEGLTVAVEAIETNMVIVDVSRVCADTDEVVEALKEDGVLCAACGRGLLRLATHHQVRWPHIEKTILAFKAFVAKQKGENKMRANGELKGLGSIMARLGVVRDS</sequence>
<evidence type="ECO:0000256" key="1">
    <source>
        <dbReference type="ARBA" id="ARBA00001933"/>
    </source>
</evidence>
<dbReference type="GO" id="GO:0008732">
    <property type="term" value="F:L-allo-threonine aldolase activity"/>
    <property type="evidence" value="ECO:0007669"/>
    <property type="project" value="TreeGrafter"/>
</dbReference>
<dbReference type="GO" id="GO:0006567">
    <property type="term" value="P:L-threonine catabolic process"/>
    <property type="evidence" value="ECO:0007669"/>
    <property type="project" value="TreeGrafter"/>
</dbReference>
<dbReference type="Gene3D" id="3.90.1150.10">
    <property type="entry name" value="Aspartate Aminotransferase, domain 1"/>
    <property type="match status" value="1"/>
</dbReference>
<evidence type="ECO:0000256" key="4">
    <source>
        <dbReference type="ARBA" id="ARBA00023239"/>
    </source>
</evidence>
<feature type="modified residue" description="N6-(pyridoxal phosphate)lysine" evidence="5">
    <location>
        <position position="203"/>
    </location>
</feature>
<keyword evidence="3" id="KW-0663">Pyridoxal phosphate</keyword>
<dbReference type="AlphaFoldDB" id="A0A5B8MJ99"/>
<evidence type="ECO:0000256" key="3">
    <source>
        <dbReference type="ARBA" id="ARBA00022898"/>
    </source>
</evidence>
<dbReference type="GO" id="GO:0005829">
    <property type="term" value="C:cytosol"/>
    <property type="evidence" value="ECO:0007669"/>
    <property type="project" value="TreeGrafter"/>
</dbReference>
<dbReference type="SUPFAM" id="SSF53383">
    <property type="entry name" value="PLP-dependent transferases"/>
    <property type="match status" value="1"/>
</dbReference>
<evidence type="ECO:0000259" key="6">
    <source>
        <dbReference type="Pfam" id="PF01212"/>
    </source>
</evidence>
<dbReference type="Gene3D" id="3.40.640.10">
    <property type="entry name" value="Type I PLP-dependent aspartate aminotransferase-like (Major domain)"/>
    <property type="match status" value="1"/>
</dbReference>
<evidence type="ECO:0000313" key="8">
    <source>
        <dbReference type="Proteomes" id="UP000316726"/>
    </source>
</evidence>
<dbReference type="GO" id="GO:0006545">
    <property type="term" value="P:glycine biosynthetic process"/>
    <property type="evidence" value="ECO:0007669"/>
    <property type="project" value="TreeGrafter"/>
</dbReference>
<dbReference type="PANTHER" id="PTHR48097">
    <property type="entry name" value="L-THREONINE ALDOLASE-RELATED"/>
    <property type="match status" value="1"/>
</dbReference>
<dbReference type="InterPro" id="IPR001597">
    <property type="entry name" value="ArAA_b-elim_lyase/Thr_aldolase"/>
</dbReference>
<proteinExistence type="inferred from homology"/>
<dbReference type="Proteomes" id="UP000316726">
    <property type="component" value="Chromosome 3"/>
</dbReference>
<protein>
    <submittedName>
        <fullName evidence="7">Threonine aldolase</fullName>
    </submittedName>
</protein>
<keyword evidence="8" id="KW-1185">Reference proteome</keyword>
<dbReference type="OrthoDB" id="10261951at2759"/>